<dbReference type="Pfam" id="PF00459">
    <property type="entry name" value="Inositol_P"/>
    <property type="match status" value="1"/>
</dbReference>
<evidence type="ECO:0000313" key="4">
    <source>
        <dbReference type="EMBL" id="MFD1430737.1"/>
    </source>
</evidence>
<dbReference type="InterPro" id="IPR020583">
    <property type="entry name" value="Inositol_monoP_metal-BS"/>
</dbReference>
<evidence type="ECO:0000256" key="2">
    <source>
        <dbReference type="ARBA" id="ARBA00022801"/>
    </source>
</evidence>
<name>A0ABW4CJB0_9LACO</name>
<dbReference type="Gene3D" id="3.40.190.80">
    <property type="match status" value="1"/>
</dbReference>
<accession>A0ABW4CJB0</accession>
<keyword evidence="3" id="KW-0460">Magnesium</keyword>
<dbReference type="RefSeq" id="WP_203627784.1">
    <property type="nucleotide sequence ID" value="NZ_BOLQ01000015.1"/>
</dbReference>
<dbReference type="CDD" id="cd01637">
    <property type="entry name" value="IMPase_like"/>
    <property type="match status" value="1"/>
</dbReference>
<protein>
    <submittedName>
        <fullName evidence="4">Inositol monophosphatase family protein</fullName>
    </submittedName>
</protein>
<dbReference type="PANTHER" id="PTHR20854">
    <property type="entry name" value="INOSITOL MONOPHOSPHATASE"/>
    <property type="match status" value="1"/>
</dbReference>
<evidence type="ECO:0000256" key="3">
    <source>
        <dbReference type="ARBA" id="ARBA00022842"/>
    </source>
</evidence>
<comment type="caution">
    <text evidence="4">The sequence shown here is derived from an EMBL/GenBank/DDBJ whole genome shotgun (WGS) entry which is preliminary data.</text>
</comment>
<reference evidence="5" key="1">
    <citation type="journal article" date="2019" name="Int. J. Syst. Evol. Microbiol.">
        <title>The Global Catalogue of Microorganisms (GCM) 10K type strain sequencing project: providing services to taxonomists for standard genome sequencing and annotation.</title>
        <authorList>
            <consortium name="The Broad Institute Genomics Platform"/>
            <consortium name="The Broad Institute Genome Sequencing Center for Infectious Disease"/>
            <person name="Wu L."/>
            <person name="Ma J."/>
        </authorList>
    </citation>
    <scope>NUCLEOTIDE SEQUENCE [LARGE SCALE GENOMIC DNA]</scope>
    <source>
        <strain evidence="5">CCM 8980</strain>
    </source>
</reference>
<keyword evidence="2" id="KW-0378">Hydrolase</keyword>
<sequence length="259" mass="28199">MMLDLKRLENELMAWLGESRVRILDAMNTPLHVDVKSGRNDLVTNVDKANQRFLTGKILAAYPDARIEGEEGTGDKVHDLAGIVFFLDPIDGTMNFVKQHANFAVMIGVYENGAPRFGAILDVMRNEVLTGGPTVAPKRNGRRLPLPKDHELKDGLMGASGPLLIHNKLNVQAINEASSGTRITGSAGMEFKAIIEGQQIGYISYLQPWDVAAGMAIGAHFGLQVTRPDGKAINMLEPGFVVAALPSAYREIRQLIVVD</sequence>
<evidence type="ECO:0000313" key="5">
    <source>
        <dbReference type="Proteomes" id="UP001597196"/>
    </source>
</evidence>
<evidence type="ECO:0000256" key="1">
    <source>
        <dbReference type="ARBA" id="ARBA00022723"/>
    </source>
</evidence>
<dbReference type="InterPro" id="IPR000760">
    <property type="entry name" value="Inositol_monophosphatase-like"/>
</dbReference>
<dbReference type="Gene3D" id="3.30.540.10">
    <property type="entry name" value="Fructose-1,6-Bisphosphatase, subunit A, domain 1"/>
    <property type="match status" value="1"/>
</dbReference>
<dbReference type="PROSITE" id="PS00629">
    <property type="entry name" value="IMP_1"/>
    <property type="match status" value="1"/>
</dbReference>
<keyword evidence="1" id="KW-0479">Metal-binding</keyword>
<keyword evidence="5" id="KW-1185">Reference proteome</keyword>
<dbReference type="Proteomes" id="UP001597196">
    <property type="component" value="Unassembled WGS sequence"/>
</dbReference>
<organism evidence="4 5">
    <name type="scientific">Lacticaseibacillus mingshuiensis</name>
    <dbReference type="NCBI Taxonomy" id="2799574"/>
    <lineage>
        <taxon>Bacteria</taxon>
        <taxon>Bacillati</taxon>
        <taxon>Bacillota</taxon>
        <taxon>Bacilli</taxon>
        <taxon>Lactobacillales</taxon>
        <taxon>Lactobacillaceae</taxon>
        <taxon>Lacticaseibacillus</taxon>
    </lineage>
</organism>
<dbReference type="PANTHER" id="PTHR20854:SF4">
    <property type="entry name" value="INOSITOL-1-MONOPHOSPHATASE-RELATED"/>
    <property type="match status" value="1"/>
</dbReference>
<dbReference type="EMBL" id="JBHTOC010000016">
    <property type="protein sequence ID" value="MFD1430737.1"/>
    <property type="molecule type" value="Genomic_DNA"/>
</dbReference>
<gene>
    <name evidence="4" type="ORF">ACFQ4P_10850</name>
</gene>
<dbReference type="PRINTS" id="PR00377">
    <property type="entry name" value="IMPHPHTASES"/>
</dbReference>
<dbReference type="SUPFAM" id="SSF56655">
    <property type="entry name" value="Carbohydrate phosphatase"/>
    <property type="match status" value="1"/>
</dbReference>
<proteinExistence type="predicted"/>